<keyword evidence="2" id="KW-1185">Reference proteome</keyword>
<reference evidence="1 2" key="2">
    <citation type="submission" date="2021-05" db="EMBL/GenBank/DDBJ databases">
        <title>Ecology and evolution of chlamydial symbionts of arthropods.</title>
        <authorList>
            <person name="Halter T."/>
            <person name="Sixt B.S."/>
            <person name="Toenshoff E.R."/>
            <person name="Koestlbacher S."/>
            <person name="Schulz F."/>
            <person name="Kostanjsek R."/>
            <person name="Collingro A."/>
            <person name="Hendrickx F."/>
            <person name="Horn M."/>
        </authorList>
    </citation>
    <scope>NUCLEOTIDE SEQUENCE [LARGE SCALE GENOMIC DNA]</scope>
    <source>
        <strain evidence="1 2">15C</strain>
    </source>
</reference>
<dbReference type="RefSeq" id="WP_194845540.1">
    <property type="nucleotide sequence ID" value="NZ_CP075585.1"/>
</dbReference>
<dbReference type="EMBL" id="CP075585">
    <property type="protein sequence ID" value="QZA58329.1"/>
    <property type="molecule type" value="Genomic_DNA"/>
</dbReference>
<sequence>MSINASKEFHNNGALDTFRRSFTLRRSSNRSSLNSKADTFEQSLIDTEKSSRFISGTQTLGRPKRFIKLPTSNSSLEEARKKFWDNEPINENTSKGPHLERRESVVKTLKRNVNTFLINLKKPEEIDAYSRKAKFFFQNSKYKESKKLFKDLLGLESQKSESSLYLAAIYLIEKNGFKAKEHLKGITACYLTIVMNEHAEYLLNSGGEDPSFPKIGFYEVKIETEDEKAIIGKLFDLFKKNTST</sequence>
<gene>
    <name evidence="1" type="ORF">RHAB15C_0000202</name>
</gene>
<reference evidence="1 2" key="1">
    <citation type="submission" date="2020-01" db="EMBL/GenBank/DDBJ databases">
        <authorList>
            <person name="Sixt B."/>
            <person name="Schulz F."/>
            <person name="Kostanjsek R."/>
            <person name="Koestlbacher S."/>
            <person name="Collingro A."/>
            <person name="Toenshoff E."/>
            <person name="Horn M."/>
        </authorList>
    </citation>
    <scope>NUCLEOTIDE SEQUENCE [LARGE SCALE GENOMIC DNA]</scope>
    <source>
        <strain evidence="1 2">15C</strain>
    </source>
</reference>
<dbReference type="Gene3D" id="1.25.40.10">
    <property type="entry name" value="Tetratricopeptide repeat domain"/>
    <property type="match status" value="1"/>
</dbReference>
<evidence type="ECO:0000313" key="1">
    <source>
        <dbReference type="EMBL" id="QZA58329.1"/>
    </source>
</evidence>
<evidence type="ECO:0000313" key="2">
    <source>
        <dbReference type="Proteomes" id="UP000822862"/>
    </source>
</evidence>
<protein>
    <submittedName>
        <fullName evidence="1">Uncharacterized protein</fullName>
    </submittedName>
</protein>
<organism evidence="1 2">
    <name type="scientific">Candidatus Rhabdochlamydia porcellionis</name>
    <dbReference type="NCBI Taxonomy" id="225148"/>
    <lineage>
        <taxon>Bacteria</taxon>
        <taxon>Pseudomonadati</taxon>
        <taxon>Chlamydiota</taxon>
        <taxon>Chlamydiia</taxon>
        <taxon>Parachlamydiales</taxon>
        <taxon>Candidatus Rhabdochlamydiaceae</taxon>
        <taxon>Candidatus Rhabdochlamydia</taxon>
    </lineage>
</organism>
<dbReference type="InterPro" id="IPR011990">
    <property type="entry name" value="TPR-like_helical_dom_sf"/>
</dbReference>
<dbReference type="Proteomes" id="UP000822862">
    <property type="component" value="Chromosome"/>
</dbReference>
<dbReference type="SUPFAM" id="SSF48452">
    <property type="entry name" value="TPR-like"/>
    <property type="match status" value="1"/>
</dbReference>
<proteinExistence type="predicted"/>
<name>A0ABX8YYE8_9BACT</name>
<accession>A0ABX8YYE8</accession>